<dbReference type="EMBL" id="KL367504">
    <property type="protein sequence ID" value="KFD68513.1"/>
    <property type="molecule type" value="Genomic_DNA"/>
</dbReference>
<reference evidence="1 3" key="1">
    <citation type="journal article" date="2014" name="Nat. Genet.">
        <title>Genome and transcriptome of the porcine whipworm Trichuris suis.</title>
        <authorList>
            <person name="Jex A.R."/>
            <person name="Nejsum P."/>
            <person name="Schwarz E.M."/>
            <person name="Hu L."/>
            <person name="Young N.D."/>
            <person name="Hall R.S."/>
            <person name="Korhonen P.K."/>
            <person name="Liao S."/>
            <person name="Thamsborg S."/>
            <person name="Xia J."/>
            <person name="Xu P."/>
            <person name="Wang S."/>
            <person name="Scheerlinck J.P."/>
            <person name="Hofmann A."/>
            <person name="Sternberg P.W."/>
            <person name="Wang J."/>
            <person name="Gasser R.B."/>
        </authorList>
    </citation>
    <scope>NUCLEOTIDE SEQUENCE [LARGE SCALE GENOMIC DNA]</scope>
    <source>
        <strain evidence="2">DCEP-RM93F</strain>
        <strain evidence="1">DCEP-RM93M</strain>
    </source>
</reference>
<keyword evidence="3" id="KW-1185">Reference proteome</keyword>
<evidence type="ECO:0000313" key="1">
    <source>
        <dbReference type="EMBL" id="KFD49768.1"/>
    </source>
</evidence>
<dbReference type="EMBL" id="KL363264">
    <property type="protein sequence ID" value="KFD49768.1"/>
    <property type="molecule type" value="Genomic_DNA"/>
</dbReference>
<dbReference type="AlphaFoldDB" id="A0A085LXS2"/>
<accession>A0A085LXS2</accession>
<organism evidence="1 3">
    <name type="scientific">Trichuris suis</name>
    <name type="common">pig whipworm</name>
    <dbReference type="NCBI Taxonomy" id="68888"/>
    <lineage>
        <taxon>Eukaryota</taxon>
        <taxon>Metazoa</taxon>
        <taxon>Ecdysozoa</taxon>
        <taxon>Nematoda</taxon>
        <taxon>Enoplea</taxon>
        <taxon>Dorylaimia</taxon>
        <taxon>Trichinellida</taxon>
        <taxon>Trichuridae</taxon>
        <taxon>Trichuris</taxon>
    </lineage>
</organism>
<gene>
    <name evidence="1" type="ORF">M513_09363</name>
    <name evidence="2" type="ORF">M514_09363</name>
</gene>
<dbReference type="Proteomes" id="UP000030764">
    <property type="component" value="Unassembled WGS sequence"/>
</dbReference>
<name>A0A085LXS2_9BILA</name>
<proteinExistence type="predicted"/>
<evidence type="ECO:0000313" key="3">
    <source>
        <dbReference type="Proteomes" id="UP000030764"/>
    </source>
</evidence>
<sequence>MNSAGDSKEELKRYPEEKGHDDIYNSFEAGLNGKALPCRALVSLHEDSSLERNTSKKPVTPIVCANSSAGRQIPLLLFKKSRKPRSLKNLRLSVVNSSQL</sequence>
<protein>
    <submittedName>
        <fullName evidence="1">Uncharacterized protein</fullName>
    </submittedName>
</protein>
<evidence type="ECO:0000313" key="2">
    <source>
        <dbReference type="EMBL" id="KFD68513.1"/>
    </source>
</evidence>
<dbReference type="Proteomes" id="UP000030758">
    <property type="component" value="Unassembled WGS sequence"/>
</dbReference>